<evidence type="ECO:0000313" key="3">
    <source>
        <dbReference type="EMBL" id="RCW41950.1"/>
    </source>
</evidence>
<dbReference type="Gene3D" id="3.60.21.10">
    <property type="match status" value="1"/>
</dbReference>
<accession>A0A368VRE2</accession>
<dbReference type="Proteomes" id="UP000252415">
    <property type="component" value="Unassembled WGS sequence"/>
</dbReference>
<dbReference type="GO" id="GO:0016787">
    <property type="term" value="F:hydrolase activity"/>
    <property type="evidence" value="ECO:0007669"/>
    <property type="project" value="InterPro"/>
</dbReference>
<keyword evidence="1" id="KW-1133">Transmembrane helix</keyword>
<dbReference type="PANTHER" id="PTHR31302:SF0">
    <property type="entry name" value="TRANSMEMBRANE PROTEIN WITH METALLOPHOSPHOESTERASE DOMAIN"/>
    <property type="match status" value="1"/>
</dbReference>
<keyword evidence="1" id="KW-0472">Membrane</keyword>
<evidence type="ECO:0000256" key="1">
    <source>
        <dbReference type="SAM" id="Phobius"/>
    </source>
</evidence>
<sequence>MNLRFVAIFICILLVYSGISSYIGWNGWLFLSTLFKWNHGGVYAACVGLIAYAYLLGRVSYSTPVRPLAEALKIVGSYWFAVLEYAVLILPPANLIGLILKALGAQQSIYIVGVGSISFLILAVLLIRGSWNAWSPVIRTYSVQIPKQAGKMDKLRIAMASDLHLGTIVGNRHLKRLVAKVEHIKPDIILLPGDILDDDIEPFLRKKMTNVLGKLKAPLGVFAVTGNHEYIGRKVPAFIAALDAIGIRVLMDESALINDSFYVIGRKDKAAGSFGAESRLPISELLSPLDRSLPLIMLDHQPSDIAIAADNGIDLSLSGHTHRGQMAPNHLITRRLFELDWGYLKKGGLHAIVSSGFGTWGPPVRIGSRSEVVHIEVEFVTP</sequence>
<dbReference type="Pfam" id="PF00149">
    <property type="entry name" value="Metallophos"/>
    <property type="match status" value="1"/>
</dbReference>
<comment type="caution">
    <text evidence="3">The sequence shown here is derived from an EMBL/GenBank/DDBJ whole genome shotgun (WGS) entry which is preliminary data.</text>
</comment>
<feature type="transmembrane region" description="Helical" evidence="1">
    <location>
        <begin position="5"/>
        <end position="25"/>
    </location>
</feature>
<name>A0A368VRE2_9BACL</name>
<organism evidence="3 4">
    <name type="scientific">Paenibacillus prosopidis</name>
    <dbReference type="NCBI Taxonomy" id="630520"/>
    <lineage>
        <taxon>Bacteria</taxon>
        <taxon>Bacillati</taxon>
        <taxon>Bacillota</taxon>
        <taxon>Bacilli</taxon>
        <taxon>Bacillales</taxon>
        <taxon>Paenibacillaceae</taxon>
        <taxon>Paenibacillus</taxon>
    </lineage>
</organism>
<evidence type="ECO:0000259" key="2">
    <source>
        <dbReference type="Pfam" id="PF00149"/>
    </source>
</evidence>
<dbReference type="AlphaFoldDB" id="A0A368VRE2"/>
<evidence type="ECO:0000313" key="4">
    <source>
        <dbReference type="Proteomes" id="UP000252415"/>
    </source>
</evidence>
<dbReference type="RefSeq" id="WP_114383531.1">
    <property type="nucleotide sequence ID" value="NZ_QPJD01000020.1"/>
</dbReference>
<dbReference type="CDD" id="cd07385">
    <property type="entry name" value="MPP_YkuE_C"/>
    <property type="match status" value="1"/>
</dbReference>
<dbReference type="InterPro" id="IPR029052">
    <property type="entry name" value="Metallo-depent_PP-like"/>
</dbReference>
<keyword evidence="1" id="KW-0812">Transmembrane</keyword>
<dbReference type="InterPro" id="IPR004843">
    <property type="entry name" value="Calcineurin-like_PHP"/>
</dbReference>
<dbReference type="PANTHER" id="PTHR31302">
    <property type="entry name" value="TRANSMEMBRANE PROTEIN WITH METALLOPHOSPHOESTERASE DOMAIN-RELATED"/>
    <property type="match status" value="1"/>
</dbReference>
<protein>
    <recommendedName>
        <fullName evidence="2">Calcineurin-like phosphoesterase domain-containing protein</fullName>
    </recommendedName>
</protein>
<dbReference type="OrthoDB" id="9780884at2"/>
<dbReference type="SUPFAM" id="SSF56300">
    <property type="entry name" value="Metallo-dependent phosphatases"/>
    <property type="match status" value="1"/>
</dbReference>
<dbReference type="InterPro" id="IPR051158">
    <property type="entry name" value="Metallophosphoesterase_sf"/>
</dbReference>
<reference evidence="3 4" key="1">
    <citation type="submission" date="2018-07" db="EMBL/GenBank/DDBJ databases">
        <title>Genomic Encyclopedia of Type Strains, Phase III (KMG-III): the genomes of soil and plant-associated and newly described type strains.</title>
        <authorList>
            <person name="Whitman W."/>
        </authorList>
    </citation>
    <scope>NUCLEOTIDE SEQUENCE [LARGE SCALE GENOMIC DNA]</scope>
    <source>
        <strain evidence="3 4">CECT 7506</strain>
    </source>
</reference>
<keyword evidence="4" id="KW-1185">Reference proteome</keyword>
<feature type="transmembrane region" description="Helical" evidence="1">
    <location>
        <begin position="37"/>
        <end position="57"/>
    </location>
</feature>
<gene>
    <name evidence="3" type="ORF">DFP97_12087</name>
</gene>
<feature type="transmembrane region" description="Helical" evidence="1">
    <location>
        <begin position="109"/>
        <end position="127"/>
    </location>
</feature>
<feature type="domain" description="Calcineurin-like phosphoesterase" evidence="2">
    <location>
        <begin position="155"/>
        <end position="323"/>
    </location>
</feature>
<feature type="transmembrane region" description="Helical" evidence="1">
    <location>
        <begin position="78"/>
        <end position="103"/>
    </location>
</feature>
<dbReference type="EMBL" id="QPJD01000020">
    <property type="protein sequence ID" value="RCW41950.1"/>
    <property type="molecule type" value="Genomic_DNA"/>
</dbReference>
<proteinExistence type="predicted"/>